<name>A0A1G7XEQ1_9MICO</name>
<dbReference type="SUPFAM" id="SSF56645">
    <property type="entry name" value="Acyl-CoA dehydrogenase NM domain-like"/>
    <property type="match status" value="1"/>
</dbReference>
<keyword evidence="7" id="KW-1185">Reference proteome</keyword>
<evidence type="ECO:0000313" key="7">
    <source>
        <dbReference type="Proteomes" id="UP000199009"/>
    </source>
</evidence>
<dbReference type="Proteomes" id="UP000199009">
    <property type="component" value="Chromosome I"/>
</dbReference>
<evidence type="ECO:0000256" key="2">
    <source>
        <dbReference type="ARBA" id="ARBA00009347"/>
    </source>
</evidence>
<dbReference type="RefSeq" id="WP_091488065.1">
    <property type="nucleotide sequence ID" value="NZ_LT629692.1"/>
</dbReference>
<dbReference type="InterPro" id="IPR009100">
    <property type="entry name" value="AcylCoA_DH/oxidase_NM_dom_sf"/>
</dbReference>
<evidence type="ECO:0000256" key="1">
    <source>
        <dbReference type="ARBA" id="ARBA00001974"/>
    </source>
</evidence>
<dbReference type="Gene3D" id="1.20.140.10">
    <property type="entry name" value="Butyryl-CoA Dehydrogenase, subunit A, domain 3"/>
    <property type="match status" value="1"/>
</dbReference>
<dbReference type="PANTHER" id="PTHR43884:SF12">
    <property type="entry name" value="ISOVALERYL-COA DEHYDROGENASE, MITOCHONDRIAL-RELATED"/>
    <property type="match status" value="1"/>
</dbReference>
<dbReference type="AlphaFoldDB" id="A0A1G7XEQ1"/>
<dbReference type="STRING" id="370764.SAMN04489810_1400"/>
<dbReference type="InterPro" id="IPR006089">
    <property type="entry name" value="Acyl-CoA_DH_CS"/>
</dbReference>
<dbReference type="PANTHER" id="PTHR43884">
    <property type="entry name" value="ACYL-COA DEHYDROGENASE"/>
    <property type="match status" value="1"/>
</dbReference>
<dbReference type="GO" id="GO:0003995">
    <property type="term" value="F:acyl-CoA dehydrogenase activity"/>
    <property type="evidence" value="ECO:0007669"/>
    <property type="project" value="InterPro"/>
</dbReference>
<protein>
    <submittedName>
        <fullName evidence="6">Acyl-CoA dehydrogenase</fullName>
    </submittedName>
</protein>
<keyword evidence="4" id="KW-0274">FAD</keyword>
<dbReference type="PROSITE" id="PS00073">
    <property type="entry name" value="ACYL_COA_DH_2"/>
    <property type="match status" value="1"/>
</dbReference>
<evidence type="ECO:0000313" key="6">
    <source>
        <dbReference type="EMBL" id="SDG82745.1"/>
    </source>
</evidence>
<dbReference type="Pfam" id="PF00441">
    <property type="entry name" value="Acyl-CoA_dh_1"/>
    <property type="match status" value="1"/>
</dbReference>
<dbReference type="EMBL" id="LT629692">
    <property type="protein sequence ID" value="SDG82745.1"/>
    <property type="molecule type" value="Genomic_DNA"/>
</dbReference>
<dbReference type="OrthoDB" id="8876745at2"/>
<accession>A0A1G7XEQ1</accession>
<keyword evidence="3" id="KW-0285">Flavoprotein</keyword>
<dbReference type="InterPro" id="IPR009075">
    <property type="entry name" value="AcylCo_DH/oxidase_C"/>
</dbReference>
<dbReference type="GO" id="GO:0050660">
    <property type="term" value="F:flavin adenine dinucleotide binding"/>
    <property type="evidence" value="ECO:0007669"/>
    <property type="project" value="InterPro"/>
</dbReference>
<organism evidence="6 7">
    <name type="scientific">Microbacterium pygmaeum</name>
    <dbReference type="NCBI Taxonomy" id="370764"/>
    <lineage>
        <taxon>Bacteria</taxon>
        <taxon>Bacillati</taxon>
        <taxon>Actinomycetota</taxon>
        <taxon>Actinomycetes</taxon>
        <taxon>Micrococcales</taxon>
        <taxon>Microbacteriaceae</taxon>
        <taxon>Microbacterium</taxon>
    </lineage>
</organism>
<evidence type="ECO:0000256" key="4">
    <source>
        <dbReference type="ARBA" id="ARBA00022827"/>
    </source>
</evidence>
<evidence type="ECO:0000259" key="5">
    <source>
        <dbReference type="Pfam" id="PF00441"/>
    </source>
</evidence>
<dbReference type="Gene3D" id="1.10.540.10">
    <property type="entry name" value="Acyl-CoA dehydrogenase/oxidase, N-terminal domain"/>
    <property type="match status" value="1"/>
</dbReference>
<comment type="similarity">
    <text evidence="2">Belongs to the acyl-CoA dehydrogenase family.</text>
</comment>
<comment type="cofactor">
    <cofactor evidence="1">
        <name>FAD</name>
        <dbReference type="ChEBI" id="CHEBI:57692"/>
    </cofactor>
</comment>
<feature type="domain" description="Acyl-CoA dehydrogenase/oxidase C-terminal" evidence="5">
    <location>
        <begin position="221"/>
        <end position="337"/>
    </location>
</feature>
<dbReference type="SUPFAM" id="SSF47203">
    <property type="entry name" value="Acyl-CoA dehydrogenase C-terminal domain-like"/>
    <property type="match status" value="1"/>
</dbReference>
<dbReference type="InterPro" id="IPR036250">
    <property type="entry name" value="AcylCo_DH-like_C"/>
</dbReference>
<dbReference type="InterPro" id="IPR037069">
    <property type="entry name" value="AcylCoA_DH/ox_N_sf"/>
</dbReference>
<reference evidence="6 7" key="1">
    <citation type="submission" date="2016-10" db="EMBL/GenBank/DDBJ databases">
        <authorList>
            <person name="de Groot N.N."/>
        </authorList>
    </citation>
    <scope>NUCLEOTIDE SEQUENCE [LARGE SCALE GENOMIC DNA]</scope>
    <source>
        <strain evidence="6 7">DSM 23142</strain>
    </source>
</reference>
<sequence length="346" mass="35075">MTWLNAPLSDEQHEVIHLVRSVVPGLTGLAGADGIDDPSAVAAAREALAESGIWSIGIDDELGGGGASFDLRQAAFIALGATTPSLALASAHAHVATLVVSQASALDGLCAEIVEGSRPVCIVEIDDPHVRLEVGGDRVHGVIGRLDPAGTDPAVIVLDGDDAAWVLVPGSITNSAAVRRTGLAGAMTISAVIDASGENLHRIEGVDLPGIRSSLYAAGSAIAAGIAVAAAEGALEYSRERVQFGAALTALPTVRAALVEQSSGAVESIALVLTASPSRADRAAAVLRDNCERAISIAGAALQSHGGYGYLDDYDVERLLRDAVSLRAATGASTVLHRVANALVTS</sequence>
<gene>
    <name evidence="6" type="ORF">SAMN04489810_1400</name>
</gene>
<evidence type="ECO:0000256" key="3">
    <source>
        <dbReference type="ARBA" id="ARBA00022630"/>
    </source>
</evidence>
<proteinExistence type="inferred from homology"/>